<keyword evidence="6" id="KW-1003">Cell membrane</keyword>
<evidence type="ECO:0000256" key="2">
    <source>
        <dbReference type="ARBA" id="ARBA00006694"/>
    </source>
</evidence>
<keyword evidence="4 6" id="KW-1133">Transmembrane helix</keyword>
<evidence type="ECO:0000313" key="8">
    <source>
        <dbReference type="Proteomes" id="UP000277864"/>
    </source>
</evidence>
<protein>
    <recommendedName>
        <fullName evidence="6">UPF0154 protein C7P63_03815</fullName>
    </recommendedName>
</protein>
<comment type="subcellular location">
    <subcellularLocation>
        <location evidence="6">Cell membrane</location>
        <topology evidence="6">Single-pass membrane protein</topology>
    </subcellularLocation>
    <subcellularLocation>
        <location evidence="1">Membrane</location>
        <topology evidence="1">Single-pass membrane protein</topology>
    </subcellularLocation>
</comment>
<sequence length="78" mass="8867">MSTGWVVLIAIISLLVGGAGGFFLARKYMEDYLQKNPPVNEDMLRMMMLQMGQKPSEKKLRQMMQNMKSQAGKNAKKK</sequence>
<name>A0A3S0ADI3_9ENTE</name>
<proteinExistence type="inferred from homology"/>
<dbReference type="EMBL" id="PXZH01000001">
    <property type="protein sequence ID" value="RST90212.1"/>
    <property type="molecule type" value="Genomic_DNA"/>
</dbReference>
<keyword evidence="3 6" id="KW-0812">Transmembrane</keyword>
<keyword evidence="8" id="KW-1185">Reference proteome</keyword>
<dbReference type="OrthoDB" id="1769076at2"/>
<feature type="transmembrane region" description="Helical" evidence="6">
    <location>
        <begin position="6"/>
        <end position="25"/>
    </location>
</feature>
<dbReference type="InterPro" id="IPR005359">
    <property type="entry name" value="UPF0154"/>
</dbReference>
<dbReference type="HAMAP" id="MF_00363">
    <property type="entry name" value="UPF0154"/>
    <property type="match status" value="1"/>
</dbReference>
<evidence type="ECO:0000256" key="1">
    <source>
        <dbReference type="ARBA" id="ARBA00004167"/>
    </source>
</evidence>
<organism evidence="7 8">
    <name type="scientific">Vagococcus humatus</name>
    <dbReference type="NCBI Taxonomy" id="1889241"/>
    <lineage>
        <taxon>Bacteria</taxon>
        <taxon>Bacillati</taxon>
        <taxon>Bacillota</taxon>
        <taxon>Bacilli</taxon>
        <taxon>Lactobacillales</taxon>
        <taxon>Enterococcaceae</taxon>
        <taxon>Vagococcus</taxon>
    </lineage>
</organism>
<accession>A0A3S0ADI3</accession>
<dbReference type="GO" id="GO:0005886">
    <property type="term" value="C:plasma membrane"/>
    <property type="evidence" value="ECO:0007669"/>
    <property type="project" value="UniProtKB-SubCell"/>
</dbReference>
<evidence type="ECO:0000256" key="6">
    <source>
        <dbReference type="HAMAP-Rule" id="MF_00363"/>
    </source>
</evidence>
<evidence type="ECO:0000256" key="3">
    <source>
        <dbReference type="ARBA" id="ARBA00022692"/>
    </source>
</evidence>
<dbReference type="RefSeq" id="WP_125942826.1">
    <property type="nucleotide sequence ID" value="NZ_PXZH01000001.1"/>
</dbReference>
<dbReference type="AlphaFoldDB" id="A0A3S0ADI3"/>
<dbReference type="Pfam" id="PF03672">
    <property type="entry name" value="UPF0154"/>
    <property type="match status" value="1"/>
</dbReference>
<evidence type="ECO:0000313" key="7">
    <source>
        <dbReference type="EMBL" id="RST90212.1"/>
    </source>
</evidence>
<gene>
    <name evidence="7" type="ORF">C7P63_03815</name>
</gene>
<dbReference type="Proteomes" id="UP000277864">
    <property type="component" value="Unassembled WGS sequence"/>
</dbReference>
<comment type="caution">
    <text evidence="7">The sequence shown here is derived from an EMBL/GenBank/DDBJ whole genome shotgun (WGS) entry which is preliminary data.</text>
</comment>
<keyword evidence="5 6" id="KW-0472">Membrane</keyword>
<evidence type="ECO:0000256" key="5">
    <source>
        <dbReference type="ARBA" id="ARBA00023136"/>
    </source>
</evidence>
<comment type="similarity">
    <text evidence="2 6">Belongs to the UPF0154 family.</text>
</comment>
<reference evidence="7 8" key="1">
    <citation type="submission" date="2018-03" db="EMBL/GenBank/DDBJ databases">
        <authorList>
            <person name="Gulvik C.A."/>
        </authorList>
    </citation>
    <scope>NUCLEOTIDE SEQUENCE [LARGE SCALE GENOMIC DNA]</scope>
    <source>
        <strain evidence="7 8">JCM 31581</strain>
    </source>
</reference>
<evidence type="ECO:0000256" key="4">
    <source>
        <dbReference type="ARBA" id="ARBA00022989"/>
    </source>
</evidence>